<accession>A0A238KIY6</accession>
<dbReference type="AlphaFoldDB" id="A0A238KIY6"/>
<name>A0A238KIY6_9RHOB</name>
<evidence type="ECO:0000313" key="2">
    <source>
        <dbReference type="Proteomes" id="UP000202922"/>
    </source>
</evidence>
<sequence length="210" mass="22437">MKAAVLTGDIIGSTKGARDALEATFRILSDACDELEPWHGAPLRLTRYRGDGWQCLLPRPSLALRSCLYLFARLRAQDGALPTRISVGLGDISFPGTADLSDANGPAFHNAGHGLDTMSRGRRLVIDPVDAPALAPAVFVLCDAIAQGWSQPQAEALLRSLLPKPATQSDIASSLGIRQQSVADRLDAAQFWAVSEAIQEFEATFTAPNT</sequence>
<reference evidence="2" key="1">
    <citation type="submission" date="2017-05" db="EMBL/GenBank/DDBJ databases">
        <authorList>
            <person name="Rodrigo-Torres L."/>
            <person name="Arahal R. D."/>
            <person name="Lucena T."/>
        </authorList>
    </citation>
    <scope>NUCLEOTIDE SEQUENCE [LARGE SCALE GENOMIC DNA]</scope>
    <source>
        <strain evidence="2">CECT 8621</strain>
    </source>
</reference>
<protein>
    <submittedName>
        <fullName evidence="1">Uncharacterized protein</fullName>
    </submittedName>
</protein>
<proteinExistence type="predicted"/>
<organism evidence="1 2">
    <name type="scientific">Actibacterium lipolyticum</name>
    <dbReference type="NCBI Taxonomy" id="1524263"/>
    <lineage>
        <taxon>Bacteria</taxon>
        <taxon>Pseudomonadati</taxon>
        <taxon>Pseudomonadota</taxon>
        <taxon>Alphaproteobacteria</taxon>
        <taxon>Rhodobacterales</taxon>
        <taxon>Roseobacteraceae</taxon>
        <taxon>Actibacterium</taxon>
    </lineage>
</organism>
<keyword evidence="2" id="KW-1185">Reference proteome</keyword>
<dbReference type="EMBL" id="FXYE01000002">
    <property type="protein sequence ID" value="SMX42829.1"/>
    <property type="molecule type" value="Genomic_DNA"/>
</dbReference>
<dbReference type="Proteomes" id="UP000202922">
    <property type="component" value="Unassembled WGS sequence"/>
</dbReference>
<gene>
    <name evidence="1" type="ORF">COL8621_02091</name>
</gene>
<evidence type="ECO:0000313" key="1">
    <source>
        <dbReference type="EMBL" id="SMX42829.1"/>
    </source>
</evidence>